<evidence type="ECO:0000256" key="1">
    <source>
        <dbReference type="ARBA" id="ARBA00005915"/>
    </source>
</evidence>
<dbReference type="EMBL" id="QDKG01000004">
    <property type="protein sequence ID" value="PVH25008.1"/>
    <property type="molecule type" value="Genomic_DNA"/>
</dbReference>
<keyword evidence="4" id="KW-0378">Hydrolase</keyword>
<dbReference type="RefSeq" id="WP_116776371.1">
    <property type="nucleotide sequence ID" value="NZ_QDKG01000004.1"/>
</dbReference>
<dbReference type="InterPro" id="IPR051673">
    <property type="entry name" value="SSDNA_exonuclease_RecJ"/>
</dbReference>
<feature type="domain" description="DDH" evidence="6">
    <location>
        <begin position="80"/>
        <end position="230"/>
    </location>
</feature>
<dbReference type="GO" id="GO:0006281">
    <property type="term" value="P:DNA repair"/>
    <property type="evidence" value="ECO:0007669"/>
    <property type="project" value="InterPro"/>
</dbReference>
<comment type="similarity">
    <text evidence="1">Belongs to the RecJ family.</text>
</comment>
<name>A0A2T8HHT6_9SPHI</name>
<dbReference type="InterPro" id="IPR038763">
    <property type="entry name" value="DHH_sf"/>
</dbReference>
<protein>
    <recommendedName>
        <fullName evidence="2">Single-stranded-DNA-specific exonuclease RecJ</fullName>
    </recommendedName>
</protein>
<reference evidence="9 10" key="1">
    <citation type="submission" date="2018-04" db="EMBL/GenBank/DDBJ databases">
        <title>Sphingobacterium cortibacter sp. nov.</title>
        <authorList>
            <person name="Li Y."/>
        </authorList>
    </citation>
    <scope>NUCLEOTIDE SEQUENCE [LARGE SCALE GENOMIC DNA]</scope>
    <source>
        <strain evidence="9 10">2c-3</strain>
    </source>
</reference>
<dbReference type="InterPro" id="IPR004610">
    <property type="entry name" value="RecJ"/>
</dbReference>
<dbReference type="Gene3D" id="3.10.310.30">
    <property type="match status" value="1"/>
</dbReference>
<dbReference type="PANTHER" id="PTHR30255">
    <property type="entry name" value="SINGLE-STRANDED-DNA-SPECIFIC EXONUCLEASE RECJ"/>
    <property type="match status" value="1"/>
</dbReference>
<dbReference type="AlphaFoldDB" id="A0A2T8HHT6"/>
<feature type="domain" description="DHHA1" evidence="7">
    <location>
        <begin position="353"/>
        <end position="443"/>
    </location>
</feature>
<keyword evidence="5 9" id="KW-0269">Exonuclease</keyword>
<evidence type="ECO:0000256" key="3">
    <source>
        <dbReference type="ARBA" id="ARBA00022722"/>
    </source>
</evidence>
<dbReference type="NCBIfam" id="TIGR00644">
    <property type="entry name" value="recJ"/>
    <property type="match status" value="1"/>
</dbReference>
<evidence type="ECO:0000313" key="10">
    <source>
        <dbReference type="Proteomes" id="UP000245627"/>
    </source>
</evidence>
<organism evidence="9 10">
    <name type="scientific">Sphingobacterium corticibacter</name>
    <dbReference type="NCBI Taxonomy" id="2171749"/>
    <lineage>
        <taxon>Bacteria</taxon>
        <taxon>Pseudomonadati</taxon>
        <taxon>Bacteroidota</taxon>
        <taxon>Sphingobacteriia</taxon>
        <taxon>Sphingobacteriales</taxon>
        <taxon>Sphingobacteriaceae</taxon>
        <taxon>Sphingobacterium</taxon>
    </lineage>
</organism>
<evidence type="ECO:0000256" key="4">
    <source>
        <dbReference type="ARBA" id="ARBA00022801"/>
    </source>
</evidence>
<dbReference type="Pfam" id="PF01368">
    <property type="entry name" value="DHH"/>
    <property type="match status" value="1"/>
</dbReference>
<dbReference type="Proteomes" id="UP000245627">
    <property type="component" value="Unassembled WGS sequence"/>
</dbReference>
<evidence type="ECO:0000259" key="6">
    <source>
        <dbReference type="Pfam" id="PF01368"/>
    </source>
</evidence>
<evidence type="ECO:0000313" key="9">
    <source>
        <dbReference type="EMBL" id="PVH25008.1"/>
    </source>
</evidence>
<sequence length="566" mass="63873">MQKRWLLKPKNNAEATRHLRDELGVSDVVANLLAYRKIETYEGAREFFRPSLSYLHDPFLMKDMDVAIARITQAITNKEKILVYGDYDVDGTTAVSIVYTFFHQFHTKLAYYIPDRYAEGYGISYQGIDYAQEHGYTLIIALDCGIKEIEKVAYAKEKGIDFIIGDHHLPGDTIPDALAVLDPKRVDCDYPYKELSGCGIGFKIIQAFIQSNDMDMEMAYQYLDLVAVSIASDIVPITGENRLLCHFGLQKLNSNPSFGIRALIELSNNRKDFFTVNDIVFQIGPRINAAGRIEHAKDAVKLLTSKSVADALVFSEKVNLQNNERKDVDLRITEEAMALIADDESLQKRNSTVLYKADWHKGVIGIVASRLTEKYYRPTIILTQTNGHVAGSARSVLGFDLYQALESCSDLLEQFGGHKYAAGMTMPVENVALFQQRFEEVVTQSITPEMLTQEISIDLAIHLKEIDAKLFRLLKQFEPYGPQNEQPTFISKGVTVQGQAHIVGANHIKMTVIQEDSAPFSCIAFGLSEHIAHINAGKRFDICYTIEENTWKTRKNLQLNIKAIRY</sequence>
<evidence type="ECO:0000256" key="2">
    <source>
        <dbReference type="ARBA" id="ARBA00019841"/>
    </source>
</evidence>
<dbReference type="InterPro" id="IPR003156">
    <property type="entry name" value="DHHA1_dom"/>
</dbReference>
<keyword evidence="3" id="KW-0540">Nuclease</keyword>
<proteinExistence type="inferred from homology"/>
<dbReference type="GO" id="GO:0003676">
    <property type="term" value="F:nucleic acid binding"/>
    <property type="evidence" value="ECO:0007669"/>
    <property type="project" value="InterPro"/>
</dbReference>
<dbReference type="InterPro" id="IPR041122">
    <property type="entry name" value="RecJ_OB"/>
</dbReference>
<dbReference type="Pfam" id="PF17768">
    <property type="entry name" value="RecJ_OB"/>
    <property type="match status" value="1"/>
</dbReference>
<evidence type="ECO:0000256" key="5">
    <source>
        <dbReference type="ARBA" id="ARBA00022839"/>
    </source>
</evidence>
<dbReference type="SUPFAM" id="SSF64182">
    <property type="entry name" value="DHH phosphoesterases"/>
    <property type="match status" value="1"/>
</dbReference>
<dbReference type="OrthoDB" id="9809852at2"/>
<dbReference type="Gene3D" id="3.90.1640.30">
    <property type="match status" value="1"/>
</dbReference>
<dbReference type="PANTHER" id="PTHR30255:SF2">
    <property type="entry name" value="SINGLE-STRANDED-DNA-SPECIFIC EXONUCLEASE RECJ"/>
    <property type="match status" value="1"/>
</dbReference>
<accession>A0A2T8HHT6</accession>
<feature type="domain" description="RecJ OB" evidence="8">
    <location>
        <begin position="457"/>
        <end position="562"/>
    </location>
</feature>
<dbReference type="Pfam" id="PF02272">
    <property type="entry name" value="DHHA1"/>
    <property type="match status" value="1"/>
</dbReference>
<comment type="caution">
    <text evidence="9">The sequence shown here is derived from an EMBL/GenBank/DDBJ whole genome shotgun (WGS) entry which is preliminary data.</text>
</comment>
<dbReference type="GO" id="GO:0006310">
    <property type="term" value="P:DNA recombination"/>
    <property type="evidence" value="ECO:0007669"/>
    <property type="project" value="InterPro"/>
</dbReference>
<gene>
    <name evidence="9" type="primary">recJ</name>
    <name evidence="9" type="ORF">DC487_12135</name>
</gene>
<keyword evidence="10" id="KW-1185">Reference proteome</keyword>
<dbReference type="GO" id="GO:0008409">
    <property type="term" value="F:5'-3' exonuclease activity"/>
    <property type="evidence" value="ECO:0007669"/>
    <property type="project" value="InterPro"/>
</dbReference>
<dbReference type="InterPro" id="IPR001667">
    <property type="entry name" value="DDH_dom"/>
</dbReference>
<evidence type="ECO:0000259" key="8">
    <source>
        <dbReference type="Pfam" id="PF17768"/>
    </source>
</evidence>
<evidence type="ECO:0000259" key="7">
    <source>
        <dbReference type="Pfam" id="PF02272"/>
    </source>
</evidence>